<dbReference type="InterPro" id="IPR003599">
    <property type="entry name" value="Ig_sub"/>
</dbReference>
<accession>A0AAV2PW14</accession>
<keyword evidence="1" id="KW-0732">Signal</keyword>
<dbReference type="AlphaFoldDB" id="A0AAV2PW14"/>
<reference evidence="3 4" key="1">
    <citation type="submission" date="2024-05" db="EMBL/GenBank/DDBJ databases">
        <authorList>
            <person name="Wallberg A."/>
        </authorList>
    </citation>
    <scope>NUCLEOTIDE SEQUENCE [LARGE SCALE GENOMIC DNA]</scope>
</reference>
<evidence type="ECO:0000256" key="1">
    <source>
        <dbReference type="SAM" id="SignalP"/>
    </source>
</evidence>
<proteinExistence type="predicted"/>
<sequence>MFYDNMFSARDTRRGFITFLLLTHALVHGLGHPTTHTADEASAIPLVLTSVNSGGGMWSSYSEPGGGSGSTRHRRRVFPGPEFHPLTPTNITSQLHAHSYLPCRIKNLGNRSVSWIRNRDQHILTVDRYTFIADERFTAFHDPSTQTWTLQIKYAQERDQGRYECQVSTEPKMSHFIQLSIKAPVVSISGDGEDMYVKTGSTVDIRCVISNAVEEPQYIFWYHDGIRVVGSRVFSGTFDSSRRKVVTAERLSPTMLVSVLSISDVTHQDSGNYTCAPASLDKAHVLLHVLNDERPAAMQDTASTSTNSGTSSCSSLSSCMLQKLLLILLVKNIPLIWSMVIT</sequence>
<comment type="caution">
    <text evidence="3">The sequence shown here is derived from an EMBL/GenBank/DDBJ whole genome shotgun (WGS) entry which is preliminary data.</text>
</comment>
<dbReference type="GO" id="GO:0050808">
    <property type="term" value="P:synapse organization"/>
    <property type="evidence" value="ECO:0007669"/>
    <property type="project" value="TreeGrafter"/>
</dbReference>
<dbReference type="EMBL" id="CAXKWB010001525">
    <property type="protein sequence ID" value="CAL4064680.1"/>
    <property type="molecule type" value="Genomic_DNA"/>
</dbReference>
<dbReference type="InterPro" id="IPR037448">
    <property type="entry name" value="Zig-8"/>
</dbReference>
<feature type="chain" id="PRO_5043506159" description="Ig-like domain-containing protein" evidence="1">
    <location>
        <begin position="32"/>
        <end position="342"/>
    </location>
</feature>
<protein>
    <recommendedName>
        <fullName evidence="2">Ig-like domain-containing protein</fullName>
    </recommendedName>
</protein>
<keyword evidence="4" id="KW-1185">Reference proteome</keyword>
<evidence type="ECO:0000259" key="2">
    <source>
        <dbReference type="PROSITE" id="PS50835"/>
    </source>
</evidence>
<feature type="domain" description="Ig-like" evidence="2">
    <location>
        <begin position="81"/>
        <end position="180"/>
    </location>
</feature>
<dbReference type="PANTHER" id="PTHR23279:SF21">
    <property type="entry name" value="DEFECTIVE PROBOSCIS EXTENSION RESPONSE 11, ISOFORM B-RELATED"/>
    <property type="match status" value="1"/>
</dbReference>
<feature type="signal peptide" evidence="1">
    <location>
        <begin position="1"/>
        <end position="31"/>
    </location>
</feature>
<dbReference type="SUPFAM" id="SSF48726">
    <property type="entry name" value="Immunoglobulin"/>
    <property type="match status" value="2"/>
</dbReference>
<dbReference type="InterPro" id="IPR003598">
    <property type="entry name" value="Ig_sub2"/>
</dbReference>
<dbReference type="Pfam" id="PF07686">
    <property type="entry name" value="V-set"/>
    <property type="match status" value="1"/>
</dbReference>
<gene>
    <name evidence="3" type="ORF">MNOR_LOCUS4195</name>
</gene>
<dbReference type="InterPro" id="IPR013783">
    <property type="entry name" value="Ig-like_fold"/>
</dbReference>
<dbReference type="GO" id="GO:0032589">
    <property type="term" value="C:neuron projection membrane"/>
    <property type="evidence" value="ECO:0007669"/>
    <property type="project" value="TreeGrafter"/>
</dbReference>
<dbReference type="Proteomes" id="UP001497623">
    <property type="component" value="Unassembled WGS sequence"/>
</dbReference>
<dbReference type="PANTHER" id="PTHR23279">
    <property type="entry name" value="DEFECTIVE PROBOSCIS EXTENSION RESPONSE DPR -RELATED"/>
    <property type="match status" value="1"/>
</dbReference>
<evidence type="ECO:0000313" key="3">
    <source>
        <dbReference type="EMBL" id="CAL4064680.1"/>
    </source>
</evidence>
<dbReference type="InterPro" id="IPR036179">
    <property type="entry name" value="Ig-like_dom_sf"/>
</dbReference>
<name>A0AAV2PW14_MEGNR</name>
<dbReference type="InterPro" id="IPR013106">
    <property type="entry name" value="Ig_V-set"/>
</dbReference>
<dbReference type="Pfam" id="PF13927">
    <property type="entry name" value="Ig_3"/>
    <property type="match status" value="1"/>
</dbReference>
<dbReference type="Gene3D" id="2.60.40.10">
    <property type="entry name" value="Immunoglobulins"/>
    <property type="match status" value="2"/>
</dbReference>
<dbReference type="SMART" id="SM00408">
    <property type="entry name" value="IGc2"/>
    <property type="match status" value="2"/>
</dbReference>
<organism evidence="3 4">
    <name type="scientific">Meganyctiphanes norvegica</name>
    <name type="common">Northern krill</name>
    <name type="synonym">Thysanopoda norvegica</name>
    <dbReference type="NCBI Taxonomy" id="48144"/>
    <lineage>
        <taxon>Eukaryota</taxon>
        <taxon>Metazoa</taxon>
        <taxon>Ecdysozoa</taxon>
        <taxon>Arthropoda</taxon>
        <taxon>Crustacea</taxon>
        <taxon>Multicrustacea</taxon>
        <taxon>Malacostraca</taxon>
        <taxon>Eumalacostraca</taxon>
        <taxon>Eucarida</taxon>
        <taxon>Euphausiacea</taxon>
        <taxon>Euphausiidae</taxon>
        <taxon>Meganyctiphanes</taxon>
    </lineage>
</organism>
<dbReference type="CDD" id="cd00096">
    <property type="entry name" value="Ig"/>
    <property type="match status" value="1"/>
</dbReference>
<dbReference type="FunFam" id="2.60.40.10:FF:000129">
    <property type="entry name" value="CLUMA_CG018772, isoform A"/>
    <property type="match status" value="1"/>
</dbReference>
<evidence type="ECO:0000313" key="4">
    <source>
        <dbReference type="Proteomes" id="UP001497623"/>
    </source>
</evidence>
<dbReference type="InterPro" id="IPR007110">
    <property type="entry name" value="Ig-like_dom"/>
</dbReference>
<dbReference type="SMART" id="SM00409">
    <property type="entry name" value="IG"/>
    <property type="match status" value="2"/>
</dbReference>
<feature type="domain" description="Ig-like" evidence="2">
    <location>
        <begin position="184"/>
        <end position="275"/>
    </location>
</feature>
<dbReference type="PROSITE" id="PS50835">
    <property type="entry name" value="IG_LIKE"/>
    <property type="match status" value="2"/>
</dbReference>